<feature type="domain" description="Core-binding (CB)" evidence="7">
    <location>
        <begin position="98"/>
        <end position="179"/>
    </location>
</feature>
<comment type="similarity">
    <text evidence="1">Belongs to the 'phage' integrase family.</text>
</comment>
<evidence type="ECO:0000256" key="5">
    <source>
        <dbReference type="PROSITE-ProRule" id="PRU01248"/>
    </source>
</evidence>
<dbReference type="InterPro" id="IPR010998">
    <property type="entry name" value="Integrase_recombinase_N"/>
</dbReference>
<dbReference type="InterPro" id="IPR044068">
    <property type="entry name" value="CB"/>
</dbReference>
<dbReference type="OrthoDB" id="9795573at2"/>
<dbReference type="Gene3D" id="3.30.160.390">
    <property type="entry name" value="Integrase, DNA-binding domain"/>
    <property type="match status" value="1"/>
</dbReference>
<dbReference type="RefSeq" id="WP_127120487.1">
    <property type="nucleotide sequence ID" value="NZ_BHXQ01000001.1"/>
</dbReference>
<evidence type="ECO:0000256" key="3">
    <source>
        <dbReference type="ARBA" id="ARBA00023125"/>
    </source>
</evidence>
<dbReference type="InterPro" id="IPR002104">
    <property type="entry name" value="Integrase_catalytic"/>
</dbReference>
<organism evidence="8 9">
    <name type="scientific">Chryseotalea sanaruensis</name>
    <dbReference type="NCBI Taxonomy" id="2482724"/>
    <lineage>
        <taxon>Bacteria</taxon>
        <taxon>Pseudomonadati</taxon>
        <taxon>Bacteroidota</taxon>
        <taxon>Cytophagia</taxon>
        <taxon>Cytophagales</taxon>
        <taxon>Chryseotaleaceae</taxon>
        <taxon>Chryseotalea</taxon>
    </lineage>
</organism>
<dbReference type="EMBL" id="BHXQ01000001">
    <property type="protein sequence ID" value="GCC49816.1"/>
    <property type="molecule type" value="Genomic_DNA"/>
</dbReference>
<dbReference type="InterPro" id="IPR011010">
    <property type="entry name" value="DNA_brk_join_enz"/>
</dbReference>
<dbReference type="Gene3D" id="1.10.443.10">
    <property type="entry name" value="Intergrase catalytic core"/>
    <property type="match status" value="1"/>
</dbReference>
<evidence type="ECO:0000256" key="1">
    <source>
        <dbReference type="ARBA" id="ARBA00008857"/>
    </source>
</evidence>
<dbReference type="InterPro" id="IPR050808">
    <property type="entry name" value="Phage_Integrase"/>
</dbReference>
<evidence type="ECO:0000259" key="6">
    <source>
        <dbReference type="PROSITE" id="PS51898"/>
    </source>
</evidence>
<name>A0A401U4V5_9BACT</name>
<evidence type="ECO:0000256" key="2">
    <source>
        <dbReference type="ARBA" id="ARBA00022908"/>
    </source>
</evidence>
<keyword evidence="4" id="KW-0233">DNA recombination</keyword>
<evidence type="ECO:0000259" key="7">
    <source>
        <dbReference type="PROSITE" id="PS51900"/>
    </source>
</evidence>
<dbReference type="Pfam" id="PF13356">
    <property type="entry name" value="Arm-DNA-bind_3"/>
    <property type="match status" value="1"/>
</dbReference>
<reference evidence="8 9" key="1">
    <citation type="submission" date="2018-11" db="EMBL/GenBank/DDBJ databases">
        <title>Chryseotalea sanarue gen. nov., sp., nov., a member of the family Cytophagaceae, isolated from a brackish lake in Hamamatsu Japan.</title>
        <authorList>
            <person name="Maejima Y."/>
            <person name="Iino T."/>
            <person name="Muraguchi Y."/>
            <person name="Fukuda K."/>
            <person name="Ohkuma M."/>
            <person name="Moriuchi R."/>
            <person name="Dohra H."/>
            <person name="Kimbara K."/>
            <person name="Shintani M."/>
        </authorList>
    </citation>
    <scope>NUCLEOTIDE SEQUENCE [LARGE SCALE GENOMIC DNA]</scope>
    <source>
        <strain evidence="8 9">Ys</strain>
    </source>
</reference>
<proteinExistence type="inferred from homology"/>
<gene>
    <name evidence="8" type="ORF">SanaruYs_00300</name>
</gene>
<dbReference type="GO" id="GO:0003677">
    <property type="term" value="F:DNA binding"/>
    <property type="evidence" value="ECO:0007669"/>
    <property type="project" value="UniProtKB-UniRule"/>
</dbReference>
<evidence type="ECO:0000256" key="4">
    <source>
        <dbReference type="ARBA" id="ARBA00023172"/>
    </source>
</evidence>
<dbReference type="PROSITE" id="PS51898">
    <property type="entry name" value="TYR_RECOMBINASE"/>
    <property type="match status" value="1"/>
</dbReference>
<sequence>MKLTNLACKNAKPSNKPFKISDGAGLYLEVFPNGRKHWRFKYRFNNKENRVAFGLYPEVTLENAREIAMNERKRMKSGIDPSLHRKEIKRNSALQSAQTFELVAREWHAQRCHRWSTSHAKTTLYRLQHDVFPAIGYVPIKQLKAPDVLSCVRKIEERGAHEVAKRSLQICGQILRYAVQTGRIEHNFSYDLRGALIGHRTVSFASIKVDELPELIKTIEQNKSRLFRQTVLAIKLMMLTFVRTSELINAKWDEVNIDNRVWIIPESRMKMRRDHIVPLSKQSITILEELKFFNSPNGYIFPSIHRPRKSISNNTILKALDRLGYKGKMTGHGFRSLAMTAIKERLGYRHEVIDRQLAHAPTNKVDRAYDRAEFLEDRKRMMQEWADYLDKIH</sequence>
<dbReference type="InterPro" id="IPR038488">
    <property type="entry name" value="Integrase_DNA-bd_sf"/>
</dbReference>
<dbReference type="PANTHER" id="PTHR30629:SF2">
    <property type="entry name" value="PROPHAGE INTEGRASE INTS-RELATED"/>
    <property type="match status" value="1"/>
</dbReference>
<dbReference type="AlphaFoldDB" id="A0A401U4V5"/>
<dbReference type="GO" id="GO:0015074">
    <property type="term" value="P:DNA integration"/>
    <property type="evidence" value="ECO:0007669"/>
    <property type="project" value="UniProtKB-KW"/>
</dbReference>
<evidence type="ECO:0000313" key="9">
    <source>
        <dbReference type="Proteomes" id="UP000288227"/>
    </source>
</evidence>
<comment type="caution">
    <text evidence="8">The sequence shown here is derived from an EMBL/GenBank/DDBJ whole genome shotgun (WGS) entry which is preliminary data.</text>
</comment>
<evidence type="ECO:0000313" key="8">
    <source>
        <dbReference type="EMBL" id="GCC49816.1"/>
    </source>
</evidence>
<dbReference type="InterPro" id="IPR013762">
    <property type="entry name" value="Integrase-like_cat_sf"/>
</dbReference>
<keyword evidence="9" id="KW-1185">Reference proteome</keyword>
<keyword evidence="2" id="KW-0229">DNA integration</keyword>
<accession>A0A401U4V5</accession>
<keyword evidence="3 5" id="KW-0238">DNA-binding</keyword>
<dbReference type="PROSITE" id="PS51900">
    <property type="entry name" value="CB"/>
    <property type="match status" value="1"/>
</dbReference>
<protein>
    <submittedName>
        <fullName evidence="8">DUF4102 domain-containing protein</fullName>
    </submittedName>
</protein>
<feature type="domain" description="Tyr recombinase" evidence="6">
    <location>
        <begin position="202"/>
        <end position="382"/>
    </location>
</feature>
<dbReference type="Proteomes" id="UP000288227">
    <property type="component" value="Unassembled WGS sequence"/>
</dbReference>
<dbReference type="PANTHER" id="PTHR30629">
    <property type="entry name" value="PROPHAGE INTEGRASE"/>
    <property type="match status" value="1"/>
</dbReference>
<dbReference type="InterPro" id="IPR025166">
    <property type="entry name" value="Integrase_DNA_bind_dom"/>
</dbReference>
<dbReference type="Pfam" id="PF00589">
    <property type="entry name" value="Phage_integrase"/>
    <property type="match status" value="1"/>
</dbReference>
<dbReference type="GO" id="GO:0006310">
    <property type="term" value="P:DNA recombination"/>
    <property type="evidence" value="ECO:0007669"/>
    <property type="project" value="UniProtKB-KW"/>
</dbReference>
<dbReference type="Gene3D" id="1.10.150.130">
    <property type="match status" value="1"/>
</dbReference>
<dbReference type="Pfam" id="PF22022">
    <property type="entry name" value="Phage_int_M"/>
    <property type="match status" value="1"/>
</dbReference>
<dbReference type="InterPro" id="IPR053876">
    <property type="entry name" value="Phage_int_M"/>
</dbReference>
<dbReference type="SUPFAM" id="SSF56349">
    <property type="entry name" value="DNA breaking-rejoining enzymes"/>
    <property type="match status" value="1"/>
</dbReference>
<dbReference type="CDD" id="cd00801">
    <property type="entry name" value="INT_P4_C"/>
    <property type="match status" value="1"/>
</dbReference>